<dbReference type="EC" id="4.2.2.29" evidence="7"/>
<keyword evidence="3 7" id="KW-1133">Transmembrane helix</keyword>
<comment type="similarity">
    <text evidence="7">Belongs to the transglycosylase MltG family.</text>
</comment>
<dbReference type="Pfam" id="PF02618">
    <property type="entry name" value="YceG"/>
    <property type="match status" value="1"/>
</dbReference>
<evidence type="ECO:0000313" key="8">
    <source>
        <dbReference type="EMBL" id="MBY0755484.1"/>
    </source>
</evidence>
<comment type="catalytic activity">
    <reaction evidence="7">
        <text>a peptidoglycan chain = a peptidoglycan chain with N-acetyl-1,6-anhydromuramyl-[peptide] at the reducing end + a peptidoglycan chain with N-acetylglucosamine at the non-reducing end.</text>
        <dbReference type="EC" id="4.2.2.29"/>
    </reaction>
</comment>
<keyword evidence="9" id="KW-1185">Reference proteome</keyword>
<keyword evidence="4 7" id="KW-0472">Membrane</keyword>
<dbReference type="InterPro" id="IPR003770">
    <property type="entry name" value="MLTG-like"/>
</dbReference>
<evidence type="ECO:0000256" key="6">
    <source>
        <dbReference type="ARBA" id="ARBA00023316"/>
    </source>
</evidence>
<dbReference type="EMBL" id="JAIKTU010000006">
    <property type="protein sequence ID" value="MBY0755484.1"/>
    <property type="molecule type" value="Genomic_DNA"/>
</dbReference>
<dbReference type="PANTHER" id="PTHR30518:SF2">
    <property type="entry name" value="ENDOLYTIC MUREIN TRANSGLYCOSYLASE"/>
    <property type="match status" value="1"/>
</dbReference>
<evidence type="ECO:0000256" key="7">
    <source>
        <dbReference type="HAMAP-Rule" id="MF_02065"/>
    </source>
</evidence>
<protein>
    <recommendedName>
        <fullName evidence="7">Endolytic murein transglycosylase</fullName>
        <ecNumber evidence="7">4.2.2.29</ecNumber>
    </recommendedName>
    <alternativeName>
        <fullName evidence="7">Peptidoglycan lytic transglycosylase</fullName>
    </alternativeName>
    <alternativeName>
        <fullName evidence="7">Peptidoglycan polymerization terminase</fullName>
    </alternativeName>
</protein>
<dbReference type="RefSeq" id="WP_221860818.1">
    <property type="nucleotide sequence ID" value="NZ_JAIKTU010000006.1"/>
</dbReference>
<dbReference type="NCBIfam" id="TIGR00247">
    <property type="entry name" value="endolytic transglycosylase MltG"/>
    <property type="match status" value="1"/>
</dbReference>
<keyword evidence="1 7" id="KW-1003">Cell membrane</keyword>
<evidence type="ECO:0000313" key="9">
    <source>
        <dbReference type="Proteomes" id="UP001299068"/>
    </source>
</evidence>
<dbReference type="HAMAP" id="MF_02065">
    <property type="entry name" value="MltG"/>
    <property type="match status" value="1"/>
</dbReference>
<proteinExistence type="inferred from homology"/>
<evidence type="ECO:0000256" key="4">
    <source>
        <dbReference type="ARBA" id="ARBA00023136"/>
    </source>
</evidence>
<keyword evidence="5 7" id="KW-0456">Lyase</keyword>
<evidence type="ECO:0000256" key="5">
    <source>
        <dbReference type="ARBA" id="ARBA00023239"/>
    </source>
</evidence>
<comment type="function">
    <text evidence="7">Functions as a peptidoglycan terminase that cleaves nascent peptidoglycan strands endolytically to terminate their elongation.</text>
</comment>
<evidence type="ECO:0000256" key="1">
    <source>
        <dbReference type="ARBA" id="ARBA00022475"/>
    </source>
</evidence>
<feature type="site" description="Important for catalytic activity" evidence="7">
    <location>
        <position position="220"/>
    </location>
</feature>
<comment type="caution">
    <text evidence="8">The sequence shown here is derived from an EMBL/GenBank/DDBJ whole genome shotgun (WGS) entry which is preliminary data.</text>
</comment>
<dbReference type="Proteomes" id="UP001299068">
    <property type="component" value="Unassembled WGS sequence"/>
</dbReference>
<dbReference type="PANTHER" id="PTHR30518">
    <property type="entry name" value="ENDOLYTIC MUREIN TRANSGLYCOSYLASE"/>
    <property type="match status" value="1"/>
</dbReference>
<reference evidence="8 9" key="1">
    <citation type="journal article" date="2021" name="Cell Host Microbe">
        <title>in vivo commensal control of Clostridioides difficile virulence.</title>
        <authorList>
            <person name="Girinathan B.P."/>
            <person name="Dibenedetto N."/>
            <person name="Worley J.N."/>
            <person name="Peltier J."/>
            <person name="Arrieta-Ortiz M.L."/>
            <person name="Rupa Christinal Immanuel S."/>
            <person name="Lavin R."/>
            <person name="Delaney M.L."/>
            <person name="Cummins C."/>
            <person name="Hoffmann M."/>
            <person name="Luo Y."/>
            <person name="Gonzalez-Escalona N."/>
            <person name="Allard M."/>
            <person name="Onderdonk A.B."/>
            <person name="Gerber G.K."/>
            <person name="Sonenshein A.L."/>
            <person name="Baliga N."/>
            <person name="Dupuy B."/>
            <person name="Bry L."/>
        </authorList>
    </citation>
    <scope>NUCLEOTIDE SEQUENCE [LARGE SCALE GENOMIC DNA]</scope>
    <source>
        <strain evidence="8 9">DSM 599</strain>
    </source>
</reference>
<accession>A0ABS7KXE3</accession>
<keyword evidence="6 7" id="KW-0961">Cell wall biogenesis/degradation</keyword>
<dbReference type="Gene3D" id="3.30.1490.480">
    <property type="entry name" value="Endolytic murein transglycosylase"/>
    <property type="match status" value="2"/>
</dbReference>
<dbReference type="CDD" id="cd08010">
    <property type="entry name" value="MltG_like"/>
    <property type="match status" value="1"/>
</dbReference>
<name>A0ABS7KXE3_CLOSR</name>
<evidence type="ECO:0000256" key="2">
    <source>
        <dbReference type="ARBA" id="ARBA00022692"/>
    </source>
</evidence>
<sequence length="334" mass="37885">MKKSKIILIVFVLLIILLGATVFMYTRTINHPLKSDKDSIVVEVNEGEGFYTLLNELKEKGLIDNEIFIKVYLKLNKVVPKVSKGTYTIKTDVSLSEFLKTLETENAVKVVIPEGYTVTQIAEVLEKYGLFSKEDFLKAVSEYPLPDYIKKDNKRRYALEGFLFPDTYSFPIGVKPDTVIKTMLDKFKSVMKEAEKEAGVTVPTNQIDEVVTKASLIEREARTERDRPLIASVIDNRIKKGMPLQIDATVIYALGKHVDKVLYKHLEVNSPYNTYKNKGLPEGPIASPGKPSLIAALKPAKTDYLYYLLDPNTGEHYFTSSYPDFEKKKVEFGY</sequence>
<organism evidence="8 9">
    <name type="scientific">Clostridium sardiniense</name>
    <name type="common">Clostridium absonum</name>
    <dbReference type="NCBI Taxonomy" id="29369"/>
    <lineage>
        <taxon>Bacteria</taxon>
        <taxon>Bacillati</taxon>
        <taxon>Bacillota</taxon>
        <taxon>Clostridia</taxon>
        <taxon>Eubacteriales</taxon>
        <taxon>Clostridiaceae</taxon>
        <taxon>Clostridium</taxon>
    </lineage>
</organism>
<gene>
    <name evidence="7 8" type="primary">mltG</name>
    <name evidence="8" type="ORF">K5V21_08440</name>
</gene>
<evidence type="ECO:0000256" key="3">
    <source>
        <dbReference type="ARBA" id="ARBA00022989"/>
    </source>
</evidence>
<keyword evidence="2 7" id="KW-0812">Transmembrane</keyword>